<evidence type="ECO:0000256" key="2">
    <source>
        <dbReference type="ARBA" id="ARBA00008520"/>
    </source>
</evidence>
<dbReference type="Proteomes" id="UP000199236">
    <property type="component" value="Unassembled WGS sequence"/>
</dbReference>
<dbReference type="PANTHER" id="PTHR43649:SF11">
    <property type="entry name" value="ABC TRANSPORTER SUBSTRATE-BINDING PROTEIN YESO-RELATED"/>
    <property type="match status" value="1"/>
</dbReference>
<reference evidence="5 6" key="1">
    <citation type="submission" date="2016-10" db="EMBL/GenBank/DDBJ databases">
        <authorList>
            <person name="de Groot N.N."/>
        </authorList>
    </citation>
    <scope>NUCLEOTIDE SEQUENCE [LARGE SCALE GENOMIC DNA]</scope>
    <source>
        <strain evidence="5 6">CGMCC 1.9157</strain>
    </source>
</reference>
<sequence>MKSTATFLTILAAATALSASVNAAELRMSWWGGGSRHEATQAALKICGEKYGHTINPEFTGWKGYLEKLTTQLAGGTEADIMQVNWPWLPLFSFKGDGFADLNSFKDTIDLSQWTDAQLDAATMNGKLNGLPLATTGRVFMFNKTVFDKAGLDLPKDWSELIADAAVIQEKLGEDSYPLEVTEDNPVLIIMLIATQRTGKDMIDPATNRMAWSLEELTDAVKFYGNLVDKNVTRSWKSWASEGNIKLYESPKWSDGKIAGSYEWDSTYFKYADPLEGKGELVPVSMLKVDGAVTEGVYRKPSMVFSISKRSENQKAAAEILNCLLTEKEGIEALGATRGLPASKIAAQTLMDAGVVRPELVSANKIVMAGTGPTVSPFNEHPRIRESFKDAIEMYAYGEFSAEEAADEIIYNVNDILEKYDQ</sequence>
<evidence type="ECO:0000256" key="4">
    <source>
        <dbReference type="SAM" id="SignalP"/>
    </source>
</evidence>
<name>A0A1I4ZRG3_9HYPH</name>
<evidence type="ECO:0000256" key="1">
    <source>
        <dbReference type="ARBA" id="ARBA00004418"/>
    </source>
</evidence>
<gene>
    <name evidence="5" type="ORF">SAMN04488056_101188</name>
</gene>
<evidence type="ECO:0000313" key="5">
    <source>
        <dbReference type="EMBL" id="SFN52748.1"/>
    </source>
</evidence>
<keyword evidence="6" id="KW-1185">Reference proteome</keyword>
<dbReference type="PANTHER" id="PTHR43649">
    <property type="entry name" value="ARABINOSE-BINDING PROTEIN-RELATED"/>
    <property type="match status" value="1"/>
</dbReference>
<dbReference type="EMBL" id="FOVR01000001">
    <property type="protein sequence ID" value="SFN52748.1"/>
    <property type="molecule type" value="Genomic_DNA"/>
</dbReference>
<dbReference type="InterPro" id="IPR006059">
    <property type="entry name" value="SBP"/>
</dbReference>
<accession>A0A1I4ZRG3</accession>
<dbReference type="AlphaFoldDB" id="A0A1I4ZRG3"/>
<keyword evidence="3" id="KW-0574">Periplasm</keyword>
<comment type="similarity">
    <text evidence="2">Belongs to the bacterial solute-binding protein 1 family.</text>
</comment>
<feature type="chain" id="PRO_5011527310" evidence="4">
    <location>
        <begin position="24"/>
        <end position="422"/>
    </location>
</feature>
<dbReference type="SUPFAM" id="SSF53850">
    <property type="entry name" value="Periplasmic binding protein-like II"/>
    <property type="match status" value="1"/>
</dbReference>
<evidence type="ECO:0000256" key="3">
    <source>
        <dbReference type="ARBA" id="ARBA00022764"/>
    </source>
</evidence>
<organism evidence="5 6">
    <name type="scientific">Cohaesibacter marisflavi</name>
    <dbReference type="NCBI Taxonomy" id="655353"/>
    <lineage>
        <taxon>Bacteria</taxon>
        <taxon>Pseudomonadati</taxon>
        <taxon>Pseudomonadota</taxon>
        <taxon>Alphaproteobacteria</taxon>
        <taxon>Hyphomicrobiales</taxon>
        <taxon>Cohaesibacteraceae</taxon>
    </lineage>
</organism>
<comment type="subcellular location">
    <subcellularLocation>
        <location evidence="1">Periplasm</location>
    </subcellularLocation>
</comment>
<feature type="signal peptide" evidence="4">
    <location>
        <begin position="1"/>
        <end position="23"/>
    </location>
</feature>
<evidence type="ECO:0000313" key="6">
    <source>
        <dbReference type="Proteomes" id="UP000199236"/>
    </source>
</evidence>
<dbReference type="GO" id="GO:0042597">
    <property type="term" value="C:periplasmic space"/>
    <property type="evidence" value="ECO:0007669"/>
    <property type="project" value="UniProtKB-SubCell"/>
</dbReference>
<dbReference type="STRING" id="655353.SAMN04488056_101188"/>
<keyword evidence="4" id="KW-0732">Signal</keyword>
<dbReference type="RefSeq" id="WP_407062691.1">
    <property type="nucleotide sequence ID" value="NZ_FOVR01000001.1"/>
</dbReference>
<dbReference type="InterPro" id="IPR050490">
    <property type="entry name" value="Bact_solute-bd_prot1"/>
</dbReference>
<proteinExistence type="inferred from homology"/>
<dbReference type="Pfam" id="PF01547">
    <property type="entry name" value="SBP_bac_1"/>
    <property type="match status" value="1"/>
</dbReference>
<dbReference type="Gene3D" id="3.40.190.10">
    <property type="entry name" value="Periplasmic binding protein-like II"/>
    <property type="match status" value="2"/>
</dbReference>
<protein>
    <submittedName>
        <fullName evidence="5">Oligogalacturonide transport system substrate-binding protein</fullName>
    </submittedName>
</protein>